<dbReference type="Proteomes" id="UP000244060">
    <property type="component" value="Unassembled WGS sequence"/>
</dbReference>
<sequence>MFQLTRLTATKPAEQAKRVELEEGELKKTTCAALIRGRIETITLKRPEDLIPLLAGLTTAQSLVLGVPCDETATQIVTRKMMLTQGRPGSIARTTETFQFSTAGGFLLIDHDGLGDGRCLTREELLELLYEVVPELRGVKIIALPSSSSHICRTDTGEDLTGSRGLHLYIPLLDARDIPRVGLVLTLRLWLARHGYVRVARNGNRLLRCPVDTSVWQPNRIVFAAGAICGAGLEQRRGDPVLVNPEGADAWDSRATLPHPDAAAEELVKAAQEHARAQARQAAEEARETWLATERPALLRKLGADPAAREEEEALIRAVEKHILGPELVLFVKRSGEPKFSPVPVAAVLADRIGYHRAITLDPVEPDYNGQAAVGCLFLDGRTPVLHSMAHGGATYRLEAALQIIEVHPGQMRKATEAVLACMRADGRFFDCGGVLVTVHAGQLQVIDEHMLELMLGDLRFLRPDAKGHLKPIDPPVRLLRQILSLGAQRRLNPLTAVLNRPILNAEGKLLDRPGYHAAEGLYLDFEVEDWPAIPDSLSDEEARAALDVIWTPFRDFPLVDAASRGALLAGILTAILRAVLQTAPMFVGDAPVMGTGKTSSIETVASIGAGRAVSVSAPMPENDPSEMRKLLTSAALGSEGSLIFDNCTGTLSSAPLSAFLTSEAWSDRLLGANILRDGLPTRILVGATGTNIALDGELQRRALRWRIDARVEQPGERRFAFCPKELALKMHKDIVCAALAFVRASLAADLPAPPFRFASFTAWDRLVRTAVRHAEALSNGWFADPVPGTMRALHETDDAIHLHDLLCALQERFGALPFSARDLYEGMEAGHAGHLADLLAGLTQRSERLSSKSIGRYLSQYCDRPCGDLVLRARRGGKALTFVVAEWIPPAAPPEEAPPAASEAQPLPVDIFGLEFTWQGERFRALALDRQQPLPILACSLARGTSRRFAERTVHEALEQETRGPGA</sequence>
<evidence type="ECO:0000313" key="2">
    <source>
        <dbReference type="Proteomes" id="UP000244060"/>
    </source>
</evidence>
<protein>
    <recommendedName>
        <fullName evidence="3">DUF927 domain-containing protein</fullName>
    </recommendedName>
</protein>
<comment type="caution">
    <text evidence="1">The sequence shown here is derived from an EMBL/GenBank/DDBJ whole genome shotgun (WGS) entry which is preliminary data.</text>
</comment>
<gene>
    <name evidence="1" type="ORF">C8J28_12223</name>
</gene>
<dbReference type="AlphaFoldDB" id="A0A2T5JTA3"/>
<dbReference type="RefSeq" id="WP_244908351.1">
    <property type="nucleotide sequence ID" value="NZ_QAOT01000022.1"/>
</dbReference>
<name>A0A2T5JTA3_9RHOB</name>
<keyword evidence="2" id="KW-1185">Reference proteome</keyword>
<accession>A0A2T5JTA3</accession>
<dbReference type="EMBL" id="QAOT01000022">
    <property type="protein sequence ID" value="PTR13393.1"/>
    <property type="molecule type" value="Genomic_DNA"/>
</dbReference>
<evidence type="ECO:0008006" key="3">
    <source>
        <dbReference type="Google" id="ProtNLM"/>
    </source>
</evidence>
<evidence type="ECO:0000313" key="1">
    <source>
        <dbReference type="EMBL" id="PTR13393.1"/>
    </source>
</evidence>
<reference evidence="1 2" key="1">
    <citation type="submission" date="2018-04" db="EMBL/GenBank/DDBJ databases">
        <title>Genomic Encyclopedia of Type Strains, Phase III (KMG-III): the genomes of soil and plant-associated and newly described type strains.</title>
        <authorList>
            <person name="Whitman W."/>
        </authorList>
    </citation>
    <scope>NUCLEOTIDE SEQUENCE [LARGE SCALE GENOMIC DNA]</scope>
    <source>
        <strain evidence="1 2">KA25</strain>
    </source>
</reference>
<organism evidence="1 2">
    <name type="scientific">Cereibacter azotoformans</name>
    <dbReference type="NCBI Taxonomy" id="43057"/>
    <lineage>
        <taxon>Bacteria</taxon>
        <taxon>Pseudomonadati</taxon>
        <taxon>Pseudomonadota</taxon>
        <taxon>Alphaproteobacteria</taxon>
        <taxon>Rhodobacterales</taxon>
        <taxon>Paracoccaceae</taxon>
        <taxon>Cereibacter</taxon>
    </lineage>
</organism>
<proteinExistence type="predicted"/>